<dbReference type="AlphaFoldDB" id="A0A512E3L5"/>
<reference evidence="1 2" key="1">
    <citation type="submission" date="2019-07" db="EMBL/GenBank/DDBJ databases">
        <title>Whole genome shotgun sequence of Skermanella aerolata NBRC 106429.</title>
        <authorList>
            <person name="Hosoyama A."/>
            <person name="Uohara A."/>
            <person name="Ohji S."/>
            <person name="Ichikawa N."/>
        </authorList>
    </citation>
    <scope>NUCLEOTIDE SEQUENCE [LARGE SCALE GENOMIC DNA]</scope>
    <source>
        <strain evidence="1 2">NBRC 106429</strain>
    </source>
</reference>
<name>A0A512E3L5_9PROT</name>
<dbReference type="Proteomes" id="UP000321523">
    <property type="component" value="Unassembled WGS sequence"/>
</dbReference>
<organism evidence="1 2">
    <name type="scientific">Skermanella aerolata</name>
    <dbReference type="NCBI Taxonomy" id="393310"/>
    <lineage>
        <taxon>Bacteria</taxon>
        <taxon>Pseudomonadati</taxon>
        <taxon>Pseudomonadota</taxon>
        <taxon>Alphaproteobacteria</taxon>
        <taxon>Rhodospirillales</taxon>
        <taxon>Azospirillaceae</taxon>
        <taxon>Skermanella</taxon>
    </lineage>
</organism>
<evidence type="ECO:0000313" key="1">
    <source>
        <dbReference type="EMBL" id="GEO43323.1"/>
    </source>
</evidence>
<comment type="caution">
    <text evidence="1">The sequence shown here is derived from an EMBL/GenBank/DDBJ whole genome shotgun (WGS) entry which is preliminary data.</text>
</comment>
<gene>
    <name evidence="1" type="ORF">SAE02_74710</name>
</gene>
<protein>
    <submittedName>
        <fullName evidence="1">Uncharacterized protein</fullName>
    </submittedName>
</protein>
<evidence type="ECO:0000313" key="2">
    <source>
        <dbReference type="Proteomes" id="UP000321523"/>
    </source>
</evidence>
<accession>A0A512E3L5</accession>
<dbReference type="RefSeq" id="WP_044437972.1">
    <property type="nucleotide sequence ID" value="NZ_BJYZ01000074.1"/>
</dbReference>
<keyword evidence="2" id="KW-1185">Reference proteome</keyword>
<proteinExistence type="predicted"/>
<sequence>MNKAIGLFAALLVFSGQIETITENVAGIARNVRLTVHEVQLTIDEIAGGNHAIECQMDQGSPDKPQPPR</sequence>
<dbReference type="EMBL" id="BJYZ01000074">
    <property type="protein sequence ID" value="GEO43323.1"/>
    <property type="molecule type" value="Genomic_DNA"/>
</dbReference>